<keyword evidence="3" id="KW-1185">Reference proteome</keyword>
<feature type="region of interest" description="Disordered" evidence="1">
    <location>
        <begin position="150"/>
        <end position="191"/>
    </location>
</feature>
<organism evidence="2 3">
    <name type="scientific">Stylosanthes scabra</name>
    <dbReference type="NCBI Taxonomy" id="79078"/>
    <lineage>
        <taxon>Eukaryota</taxon>
        <taxon>Viridiplantae</taxon>
        <taxon>Streptophyta</taxon>
        <taxon>Embryophyta</taxon>
        <taxon>Tracheophyta</taxon>
        <taxon>Spermatophyta</taxon>
        <taxon>Magnoliopsida</taxon>
        <taxon>eudicotyledons</taxon>
        <taxon>Gunneridae</taxon>
        <taxon>Pentapetalae</taxon>
        <taxon>rosids</taxon>
        <taxon>fabids</taxon>
        <taxon>Fabales</taxon>
        <taxon>Fabaceae</taxon>
        <taxon>Papilionoideae</taxon>
        <taxon>50 kb inversion clade</taxon>
        <taxon>dalbergioids sensu lato</taxon>
        <taxon>Dalbergieae</taxon>
        <taxon>Pterocarpus clade</taxon>
        <taxon>Stylosanthes</taxon>
    </lineage>
</organism>
<sequence length="266" mass="29879">MSDLFGVFHHLFKLTKPFSKDKQHWLSLRAHQGRKVFEMNEESVRDFKNLYFKVIPQPGTNPFWIDGKGKYRFPLSWNEEWVNPKVDSKELSESELLFVDALRKMSGKLNAYDRFKAHLLNKSKKPVTTVGSSSGASKVVSPEVVPPTFSAIHDSSSGKDTSATPSPSIPSTQEVNNSNRDLTQTQKRKAFEPKYGPINSKEFDHIGFAKEYLVGGNNKIPMDGENFIKNLEFVTRSSIKAAAICQAAQNKLRGCVVVPDGEVEQL</sequence>
<evidence type="ECO:0000313" key="2">
    <source>
        <dbReference type="EMBL" id="MED6116956.1"/>
    </source>
</evidence>
<proteinExistence type="predicted"/>
<gene>
    <name evidence="2" type="ORF">PIB30_105271</name>
</gene>
<reference evidence="2 3" key="1">
    <citation type="journal article" date="2023" name="Plants (Basel)">
        <title>Bridging the Gap: Combining Genomics and Transcriptomics Approaches to Understand Stylosanthes scabra, an Orphan Legume from the Brazilian Caatinga.</title>
        <authorList>
            <person name="Ferreira-Neto J.R.C."/>
            <person name="da Silva M.D."/>
            <person name="Binneck E."/>
            <person name="de Melo N.F."/>
            <person name="da Silva R.H."/>
            <person name="de Melo A.L.T.M."/>
            <person name="Pandolfi V."/>
            <person name="Bustamante F.O."/>
            <person name="Brasileiro-Vidal A.C."/>
            <person name="Benko-Iseppon A.M."/>
        </authorList>
    </citation>
    <scope>NUCLEOTIDE SEQUENCE [LARGE SCALE GENOMIC DNA]</scope>
    <source>
        <tissue evidence="2">Leaves</tissue>
    </source>
</reference>
<name>A0ABU6QXX5_9FABA</name>
<feature type="compositionally biased region" description="Low complexity" evidence="1">
    <location>
        <begin position="161"/>
        <end position="172"/>
    </location>
</feature>
<accession>A0ABU6QXX5</accession>
<comment type="caution">
    <text evidence="2">The sequence shown here is derived from an EMBL/GenBank/DDBJ whole genome shotgun (WGS) entry which is preliminary data.</text>
</comment>
<protein>
    <submittedName>
        <fullName evidence="2">Uncharacterized protein</fullName>
    </submittedName>
</protein>
<dbReference type="EMBL" id="JASCZI010003821">
    <property type="protein sequence ID" value="MED6116956.1"/>
    <property type="molecule type" value="Genomic_DNA"/>
</dbReference>
<dbReference type="Proteomes" id="UP001341840">
    <property type="component" value="Unassembled WGS sequence"/>
</dbReference>
<feature type="compositionally biased region" description="Polar residues" evidence="1">
    <location>
        <begin position="173"/>
        <end position="185"/>
    </location>
</feature>
<evidence type="ECO:0000256" key="1">
    <source>
        <dbReference type="SAM" id="MobiDB-lite"/>
    </source>
</evidence>
<evidence type="ECO:0000313" key="3">
    <source>
        <dbReference type="Proteomes" id="UP001341840"/>
    </source>
</evidence>